<dbReference type="GO" id="GO:0003955">
    <property type="term" value="F:NAD(P)H dehydrogenase (quinone) activity"/>
    <property type="evidence" value="ECO:0007669"/>
    <property type="project" value="TreeGrafter"/>
</dbReference>
<dbReference type="RefSeq" id="WP_138602415.1">
    <property type="nucleotide sequence ID" value="NZ_VCIA01000001.1"/>
</dbReference>
<dbReference type="Pfam" id="PF02525">
    <property type="entry name" value="Flavodoxin_2"/>
    <property type="match status" value="1"/>
</dbReference>
<evidence type="ECO:0000313" key="3">
    <source>
        <dbReference type="EMBL" id="TMN21727.1"/>
    </source>
</evidence>
<dbReference type="PANTHER" id="PTHR47307:SF1">
    <property type="entry name" value="GLUTATHIONE-REGULATED POTASSIUM-EFFLUX SYSTEM ANCILLARY PROTEIN KEFG"/>
    <property type="match status" value="1"/>
</dbReference>
<dbReference type="SUPFAM" id="SSF52218">
    <property type="entry name" value="Flavoproteins"/>
    <property type="match status" value="1"/>
</dbReference>
<protein>
    <submittedName>
        <fullName evidence="3">NAD(P)H-dependent oxidoreductase</fullName>
    </submittedName>
</protein>
<dbReference type="InterPro" id="IPR003680">
    <property type="entry name" value="Flavodoxin_fold"/>
</dbReference>
<evidence type="ECO:0000259" key="2">
    <source>
        <dbReference type="Pfam" id="PF02525"/>
    </source>
</evidence>
<dbReference type="AlphaFoldDB" id="A0A5S3QJ17"/>
<dbReference type="Gene3D" id="3.40.50.360">
    <property type="match status" value="1"/>
</dbReference>
<organism evidence="3 4">
    <name type="scientific">Lentibacillus cibarius</name>
    <dbReference type="NCBI Taxonomy" id="2583219"/>
    <lineage>
        <taxon>Bacteria</taxon>
        <taxon>Bacillati</taxon>
        <taxon>Bacillota</taxon>
        <taxon>Bacilli</taxon>
        <taxon>Bacillales</taxon>
        <taxon>Bacillaceae</taxon>
        <taxon>Lentibacillus</taxon>
    </lineage>
</organism>
<dbReference type="OrthoDB" id="9798454at2"/>
<keyword evidence="1" id="KW-0560">Oxidoreductase</keyword>
<comment type="caution">
    <text evidence="3">The sequence shown here is derived from an EMBL/GenBank/DDBJ whole genome shotgun (WGS) entry which is preliminary data.</text>
</comment>
<feature type="domain" description="Flavodoxin-like fold" evidence="2">
    <location>
        <begin position="1"/>
        <end position="167"/>
    </location>
</feature>
<accession>A0A5S3QJ17</accession>
<gene>
    <name evidence="3" type="ORF">FFL34_06060</name>
</gene>
<sequence length="229" mass="26793">MRTLLIVSHPDILESRSQQYFLTSIQDSEAVTIHHLEGQYPDGKIDVEKEQALLWQHDRVIFQFPLYWYSSPPLLKYWQDMVLEDGFAYGNKHVLAGKEFGLVIMIGVPRKEYQAGGDELFSISELTKPYQAMANKVGMTYMKPLPIFQFAYMDDDQKMDILTEYWQKLTMVNDDSLQARETWMIEQLRNAFLTNENATAKDTIGFAIDHMQEQRENMDQLKMVLDDMN</sequence>
<evidence type="ECO:0000313" key="4">
    <source>
        <dbReference type="Proteomes" id="UP000306980"/>
    </source>
</evidence>
<dbReference type="GO" id="GO:0009055">
    <property type="term" value="F:electron transfer activity"/>
    <property type="evidence" value="ECO:0007669"/>
    <property type="project" value="TreeGrafter"/>
</dbReference>
<dbReference type="InterPro" id="IPR029039">
    <property type="entry name" value="Flavoprotein-like_sf"/>
</dbReference>
<dbReference type="Proteomes" id="UP000306980">
    <property type="component" value="Unassembled WGS sequence"/>
</dbReference>
<dbReference type="InterPro" id="IPR046980">
    <property type="entry name" value="KefG/KefF"/>
</dbReference>
<dbReference type="PANTHER" id="PTHR47307">
    <property type="entry name" value="GLUTATHIONE-REGULATED POTASSIUM-EFFLUX SYSTEM ANCILLARY PROTEIN KEFG"/>
    <property type="match status" value="1"/>
</dbReference>
<dbReference type="GO" id="GO:0010181">
    <property type="term" value="F:FMN binding"/>
    <property type="evidence" value="ECO:0007669"/>
    <property type="project" value="TreeGrafter"/>
</dbReference>
<dbReference type="EMBL" id="VCIA01000001">
    <property type="protein sequence ID" value="TMN21727.1"/>
    <property type="molecule type" value="Genomic_DNA"/>
</dbReference>
<proteinExistence type="predicted"/>
<name>A0A5S3QJ17_9BACI</name>
<evidence type="ECO:0000256" key="1">
    <source>
        <dbReference type="ARBA" id="ARBA00023002"/>
    </source>
</evidence>
<reference evidence="3 4" key="1">
    <citation type="submission" date="2019-05" db="EMBL/GenBank/DDBJ databases">
        <title>Genomic analysis of Lentibacillus sp. NKC220-2.</title>
        <authorList>
            <person name="Oh Y.J."/>
        </authorList>
    </citation>
    <scope>NUCLEOTIDE SEQUENCE [LARGE SCALE GENOMIC DNA]</scope>
    <source>
        <strain evidence="3 4">NKC220-2</strain>
    </source>
</reference>